<protein>
    <submittedName>
        <fullName evidence="7">FAD/NAD(P)-binding domain-containing protein</fullName>
    </submittedName>
</protein>
<keyword evidence="3" id="KW-0274">FAD</keyword>
<dbReference type="GO" id="GO:0140907">
    <property type="term" value="F:flavin-dependent halogenase activity"/>
    <property type="evidence" value="ECO:0007669"/>
    <property type="project" value="UniProtKB-ARBA"/>
</dbReference>
<dbReference type="GO" id="GO:0044550">
    <property type="term" value="P:secondary metabolite biosynthetic process"/>
    <property type="evidence" value="ECO:0007669"/>
    <property type="project" value="UniProtKB-ARBA"/>
</dbReference>
<name>A0A165JC34_9BASI</name>
<evidence type="ECO:0000256" key="2">
    <source>
        <dbReference type="ARBA" id="ARBA00022630"/>
    </source>
</evidence>
<dbReference type="GO" id="GO:0071949">
    <property type="term" value="F:FAD binding"/>
    <property type="evidence" value="ECO:0007669"/>
    <property type="project" value="InterPro"/>
</dbReference>
<dbReference type="InterPro" id="IPR002938">
    <property type="entry name" value="FAD-bd"/>
</dbReference>
<dbReference type="InterPro" id="IPR050816">
    <property type="entry name" value="Flavin-dep_Halogenase_NPB"/>
</dbReference>
<keyword evidence="8" id="KW-1185">Reference proteome</keyword>
<dbReference type="SUPFAM" id="SSF51905">
    <property type="entry name" value="FAD/NAD(P)-binding domain"/>
    <property type="match status" value="1"/>
</dbReference>
<comment type="similarity">
    <text evidence="1">Belongs to the flavin-dependent halogenase family.</text>
</comment>
<evidence type="ECO:0000313" key="7">
    <source>
        <dbReference type="EMBL" id="KZT61645.1"/>
    </source>
</evidence>
<evidence type="ECO:0000259" key="6">
    <source>
        <dbReference type="Pfam" id="PF01494"/>
    </source>
</evidence>
<dbReference type="InParanoid" id="A0A165JC34"/>
<evidence type="ECO:0000313" key="8">
    <source>
        <dbReference type="Proteomes" id="UP000076842"/>
    </source>
</evidence>
<dbReference type="PANTHER" id="PTHR43747:SF5">
    <property type="entry name" value="FAD-BINDING DOMAIN-CONTAINING PROTEIN"/>
    <property type="match status" value="1"/>
</dbReference>
<dbReference type="Gene3D" id="3.50.50.60">
    <property type="entry name" value="FAD/NAD(P)-binding domain"/>
    <property type="match status" value="1"/>
</dbReference>
<dbReference type="EMBL" id="KV423921">
    <property type="protein sequence ID" value="KZT61645.1"/>
    <property type="molecule type" value="Genomic_DNA"/>
</dbReference>
<gene>
    <name evidence="7" type="ORF">CALCODRAFT_479684</name>
</gene>
<proteinExistence type="inferred from homology"/>
<accession>A0A165JC34</accession>
<dbReference type="AlphaFoldDB" id="A0A165JC34"/>
<keyword evidence="2" id="KW-0285">Flavoprotein</keyword>
<organism evidence="7 8">
    <name type="scientific">Calocera cornea HHB12733</name>
    <dbReference type="NCBI Taxonomy" id="1353952"/>
    <lineage>
        <taxon>Eukaryota</taxon>
        <taxon>Fungi</taxon>
        <taxon>Dikarya</taxon>
        <taxon>Basidiomycota</taxon>
        <taxon>Agaricomycotina</taxon>
        <taxon>Dacrymycetes</taxon>
        <taxon>Dacrymycetales</taxon>
        <taxon>Dacrymycetaceae</taxon>
        <taxon>Calocera</taxon>
    </lineage>
</organism>
<dbReference type="Pfam" id="PF01494">
    <property type="entry name" value="FAD_binding_3"/>
    <property type="match status" value="1"/>
</dbReference>
<dbReference type="PRINTS" id="PR00420">
    <property type="entry name" value="RNGMNOXGNASE"/>
</dbReference>
<dbReference type="InterPro" id="IPR036188">
    <property type="entry name" value="FAD/NAD-bd_sf"/>
</dbReference>
<reference evidence="7 8" key="1">
    <citation type="journal article" date="2016" name="Mol. Biol. Evol.">
        <title>Comparative Genomics of Early-Diverging Mushroom-Forming Fungi Provides Insights into the Origins of Lignocellulose Decay Capabilities.</title>
        <authorList>
            <person name="Nagy L.G."/>
            <person name="Riley R."/>
            <person name="Tritt A."/>
            <person name="Adam C."/>
            <person name="Daum C."/>
            <person name="Floudas D."/>
            <person name="Sun H."/>
            <person name="Yadav J.S."/>
            <person name="Pangilinan J."/>
            <person name="Larsson K.H."/>
            <person name="Matsuura K."/>
            <person name="Barry K."/>
            <person name="Labutti K."/>
            <person name="Kuo R."/>
            <person name="Ohm R.A."/>
            <person name="Bhattacharya S.S."/>
            <person name="Shirouzu T."/>
            <person name="Yoshinaga Y."/>
            <person name="Martin F.M."/>
            <person name="Grigoriev I.V."/>
            <person name="Hibbett D.S."/>
        </authorList>
    </citation>
    <scope>NUCLEOTIDE SEQUENCE [LARGE SCALE GENOMIC DNA]</scope>
    <source>
        <strain evidence="7 8">HHB12733</strain>
    </source>
</reference>
<evidence type="ECO:0000256" key="5">
    <source>
        <dbReference type="ARBA" id="ARBA00049364"/>
    </source>
</evidence>
<sequence length="589" mass="65202">MSVTPDSIPNKAQILVIGGGPGGAYTAAALAREGFEVVILERAKFPRYHIGESMLPSVRPFMRFIDLEETIKNHGFTVKPGAAVKFVQWKKEAYTDFISLDPNNGAWNVLRSEFDDLILKHAAKCGATVFEEVTVTEIEFDDNDMSKRPVAVTYRTKSKQTGRIEFDYLVDASGRAGLMSTRYLKNRDRNMTLDNVACWGYWKGTKQYMPGTTRHNAPWFEALTDETGWNWFIPLHNGTVSVGVVMNQGKSNERKKRATEANGGNPRSLKDHYLDCLKLTPGLCELIGDAELVDDGVHPVVQAAADFSYAAKSYAGDRYRLVGDAAAFIDPFFSSGVHLAFTDGLAAAASIASSIRGDFTEDQCAHYHDKKVGTAYTRFMLVVMSAYKQMLAQSDAVLTDIDSDNFDRAFDLIRPVIQGAAETGMTLSADEVNKTMDFVQHVFAATDPEMHEAVGARIAPELFSPDGKMLTPSQVDEIFSEEDEDARAVVKEINARKAVHIMYDAEANFSNEDVDGLAVRVRHGSLGLIRVEEKDDKEKKKELIIVDHGFEPEAKESSIEPNIYGPKPVTGLERDEYRPLVSGSSTFII</sequence>
<dbReference type="PANTHER" id="PTHR43747">
    <property type="entry name" value="FAD-BINDING PROTEIN"/>
    <property type="match status" value="1"/>
</dbReference>
<dbReference type="STRING" id="1353952.A0A165JC34"/>
<evidence type="ECO:0000256" key="4">
    <source>
        <dbReference type="ARBA" id="ARBA00023002"/>
    </source>
</evidence>
<dbReference type="OrthoDB" id="3340390at2759"/>
<keyword evidence="4" id="KW-0560">Oxidoreductase</keyword>
<evidence type="ECO:0000256" key="3">
    <source>
        <dbReference type="ARBA" id="ARBA00022827"/>
    </source>
</evidence>
<feature type="domain" description="FAD-binding" evidence="6">
    <location>
        <begin position="12"/>
        <end position="370"/>
    </location>
</feature>
<evidence type="ECO:0000256" key="1">
    <source>
        <dbReference type="ARBA" id="ARBA00005706"/>
    </source>
</evidence>
<dbReference type="Proteomes" id="UP000076842">
    <property type="component" value="Unassembled WGS sequence"/>
</dbReference>
<comment type="catalytic activity">
    <reaction evidence="5">
        <text>melleolide F + FADH2 + chloride + O2 = 6'-chloromelleolide F + FAD + 2 H2O + H(+)</text>
        <dbReference type="Rhea" id="RHEA:67160"/>
        <dbReference type="ChEBI" id="CHEBI:15377"/>
        <dbReference type="ChEBI" id="CHEBI:15378"/>
        <dbReference type="ChEBI" id="CHEBI:15379"/>
        <dbReference type="ChEBI" id="CHEBI:17996"/>
        <dbReference type="ChEBI" id="CHEBI:57692"/>
        <dbReference type="ChEBI" id="CHEBI:58307"/>
        <dbReference type="ChEBI" id="CHEBI:167712"/>
        <dbReference type="ChEBI" id="CHEBI:167713"/>
    </reaction>
    <physiologicalReaction direction="left-to-right" evidence="5">
        <dbReference type="Rhea" id="RHEA:67161"/>
    </physiologicalReaction>
</comment>